<evidence type="ECO:0000256" key="1">
    <source>
        <dbReference type="SAM" id="MobiDB-lite"/>
    </source>
</evidence>
<gene>
    <name evidence="3" type="ORF">B0I36DRAFT_354265</name>
    <name evidence="2" type="ORF">B0I36DRAFT_356633</name>
</gene>
<protein>
    <submittedName>
        <fullName evidence="3">Uncharacterized protein</fullName>
    </submittedName>
</protein>
<dbReference type="RefSeq" id="XP_046007851.1">
    <property type="nucleotide sequence ID" value="XM_046157291.1"/>
</dbReference>
<dbReference type="Proteomes" id="UP000756346">
    <property type="component" value="Unassembled WGS sequence"/>
</dbReference>
<name>A0A9P8XWV0_9PEZI</name>
<dbReference type="EMBL" id="JAGTJQ010000010">
    <property type="protein sequence ID" value="KAH7021650.1"/>
    <property type="molecule type" value="Genomic_DNA"/>
</dbReference>
<dbReference type="GeneID" id="70186837"/>
<proteinExistence type="predicted"/>
<organism evidence="3 4">
    <name type="scientific">Microdochium trichocladiopsis</name>
    <dbReference type="NCBI Taxonomy" id="1682393"/>
    <lineage>
        <taxon>Eukaryota</taxon>
        <taxon>Fungi</taxon>
        <taxon>Dikarya</taxon>
        <taxon>Ascomycota</taxon>
        <taxon>Pezizomycotina</taxon>
        <taxon>Sordariomycetes</taxon>
        <taxon>Xylariomycetidae</taxon>
        <taxon>Xylariales</taxon>
        <taxon>Microdochiaceae</taxon>
        <taxon>Microdochium</taxon>
    </lineage>
</organism>
<evidence type="ECO:0000313" key="3">
    <source>
        <dbReference type="EMBL" id="KAH7021650.1"/>
    </source>
</evidence>
<dbReference type="EMBL" id="JAGTJQ010000018">
    <property type="protein sequence ID" value="KAH7009391.1"/>
    <property type="molecule type" value="Genomic_DNA"/>
</dbReference>
<feature type="region of interest" description="Disordered" evidence="1">
    <location>
        <begin position="272"/>
        <end position="300"/>
    </location>
</feature>
<comment type="caution">
    <text evidence="3">The sequence shown here is derived from an EMBL/GenBank/DDBJ whole genome shotgun (WGS) entry which is preliminary data.</text>
</comment>
<evidence type="ECO:0000313" key="4">
    <source>
        <dbReference type="Proteomes" id="UP000756346"/>
    </source>
</evidence>
<keyword evidence="4" id="KW-1185">Reference proteome</keyword>
<accession>A0A9P8XWV0</accession>
<evidence type="ECO:0000313" key="2">
    <source>
        <dbReference type="EMBL" id="KAH7009391.1"/>
    </source>
</evidence>
<reference evidence="3" key="1">
    <citation type="journal article" date="2021" name="Nat. Commun.">
        <title>Genetic determinants of endophytism in the Arabidopsis root mycobiome.</title>
        <authorList>
            <person name="Mesny F."/>
            <person name="Miyauchi S."/>
            <person name="Thiergart T."/>
            <person name="Pickel B."/>
            <person name="Atanasova L."/>
            <person name="Karlsson M."/>
            <person name="Huettel B."/>
            <person name="Barry K.W."/>
            <person name="Haridas S."/>
            <person name="Chen C."/>
            <person name="Bauer D."/>
            <person name="Andreopoulos W."/>
            <person name="Pangilinan J."/>
            <person name="LaButti K."/>
            <person name="Riley R."/>
            <person name="Lipzen A."/>
            <person name="Clum A."/>
            <person name="Drula E."/>
            <person name="Henrissat B."/>
            <person name="Kohler A."/>
            <person name="Grigoriev I.V."/>
            <person name="Martin F.M."/>
            <person name="Hacquard S."/>
        </authorList>
    </citation>
    <scope>NUCLEOTIDE SEQUENCE</scope>
    <source>
        <strain evidence="3">MPI-CAGE-CH-0230</strain>
    </source>
</reference>
<sequence length="300" mass="33097">MYYYPQDRTAPPKPTFLVFTLLPPDAGNFPASPCYIVGVLRRGEVPISRHTISFFKIPEKEPPKQCPEPPELPTQHKVATPLPPERLEPPELPHYKVTVPLPPKRFELFTFSVSLFPSQPDPKPLHDFGEITISTTQGVSELWLNARELTSWITSAQSRDGVSVACTTDYPSLLTINLPEPPLALPASQLTISRADDEDCRTLPHDLSRLQEIAECERNAQSELFGVVQQLYNELSSMLSRATPQPTMPMLPAGAQTPIVPEAGVIPPKSAARLKSNSMDKKAKTIKKGPKGIFLSSDTG</sequence>
<dbReference type="AlphaFoldDB" id="A0A9P8XWV0"/>